<keyword evidence="2" id="KW-1133">Transmembrane helix</keyword>
<dbReference type="Pfam" id="PF24053">
    <property type="entry name" value="DUF7356"/>
    <property type="match status" value="1"/>
</dbReference>
<feature type="compositionally biased region" description="Pro residues" evidence="1">
    <location>
        <begin position="37"/>
        <end position="57"/>
    </location>
</feature>
<reference evidence="6" key="1">
    <citation type="submission" date="2025-08" db="UniProtKB">
        <authorList>
            <consortium name="RefSeq"/>
        </authorList>
    </citation>
    <scope>IDENTIFICATION</scope>
    <source>
        <tissue evidence="6">Leaf</tissue>
    </source>
</reference>
<feature type="region of interest" description="Disordered" evidence="1">
    <location>
        <begin position="237"/>
        <end position="262"/>
    </location>
</feature>
<dbReference type="RefSeq" id="XP_021297089.1">
    <property type="nucleotide sequence ID" value="XM_021441414.1"/>
</dbReference>
<evidence type="ECO:0000256" key="2">
    <source>
        <dbReference type="SAM" id="Phobius"/>
    </source>
</evidence>
<keyword evidence="2" id="KW-0472">Membrane</keyword>
<gene>
    <name evidence="6" type="primary">LOC110426239</name>
</gene>
<keyword evidence="2" id="KW-0812">Transmembrane</keyword>
<dbReference type="Proteomes" id="UP000504621">
    <property type="component" value="Unplaced"/>
</dbReference>
<sequence length="279" mass="29720">MDSKKILSIFFFFFFTLLTLSRQSRVPSPVSGSPLSSPSPSPSQSPSPSPSPSPAPGPSDAGCWLFSESCRNRSLAACIDPSSSASKELLLLVRNDGEKPLEVKVTVSHAKLLIKDILIAAHKINKVNVSANLGGNSSILLEAGELECVIRIRSPASSGGIFDYIPFATHVTPINGVYLVLLTGLIFGSTWACYNRGNRGQQGDGIPYQELEMGQQPDSPSANNVGTDGGWEQDWDGDWDELKSDTATGHQMANGSGLGTKEQFVMGSGPYEELVMGQA</sequence>
<evidence type="ECO:0000256" key="1">
    <source>
        <dbReference type="SAM" id="MobiDB-lite"/>
    </source>
</evidence>
<evidence type="ECO:0000256" key="3">
    <source>
        <dbReference type="SAM" id="SignalP"/>
    </source>
</evidence>
<dbReference type="PANTHER" id="PTHR34200">
    <property type="entry name" value="DENTIN SIALOPHOSPHOPROTEIN-LIKE ISOFORM X1"/>
    <property type="match status" value="1"/>
</dbReference>
<feature type="compositionally biased region" description="Polar residues" evidence="1">
    <location>
        <begin position="245"/>
        <end position="254"/>
    </location>
</feature>
<evidence type="ECO:0000313" key="6">
    <source>
        <dbReference type="RefSeq" id="XP_021297089.1"/>
    </source>
</evidence>
<organism evidence="5 6">
    <name type="scientific">Herrania umbratica</name>
    <dbReference type="NCBI Taxonomy" id="108875"/>
    <lineage>
        <taxon>Eukaryota</taxon>
        <taxon>Viridiplantae</taxon>
        <taxon>Streptophyta</taxon>
        <taxon>Embryophyta</taxon>
        <taxon>Tracheophyta</taxon>
        <taxon>Spermatophyta</taxon>
        <taxon>Magnoliopsida</taxon>
        <taxon>eudicotyledons</taxon>
        <taxon>Gunneridae</taxon>
        <taxon>Pentapetalae</taxon>
        <taxon>rosids</taxon>
        <taxon>malvids</taxon>
        <taxon>Malvales</taxon>
        <taxon>Malvaceae</taxon>
        <taxon>Byttnerioideae</taxon>
        <taxon>Herrania</taxon>
    </lineage>
</organism>
<protein>
    <submittedName>
        <fullName evidence="6">Uncharacterized protein LOC110426239</fullName>
    </submittedName>
</protein>
<proteinExistence type="predicted"/>
<feature type="signal peptide" evidence="3">
    <location>
        <begin position="1"/>
        <end position="21"/>
    </location>
</feature>
<dbReference type="PANTHER" id="PTHR34200:SF7">
    <property type="match status" value="1"/>
</dbReference>
<feature type="region of interest" description="Disordered" evidence="1">
    <location>
        <begin position="28"/>
        <end position="59"/>
    </location>
</feature>
<evidence type="ECO:0000313" key="5">
    <source>
        <dbReference type="Proteomes" id="UP000504621"/>
    </source>
</evidence>
<evidence type="ECO:0000259" key="4">
    <source>
        <dbReference type="Pfam" id="PF24053"/>
    </source>
</evidence>
<accession>A0A6J1BFH6</accession>
<dbReference type="InterPro" id="IPR055780">
    <property type="entry name" value="DUF7356"/>
</dbReference>
<name>A0A6J1BFH6_9ROSI</name>
<keyword evidence="3" id="KW-0732">Signal</keyword>
<dbReference type="GeneID" id="110426239"/>
<keyword evidence="5" id="KW-1185">Reference proteome</keyword>
<feature type="domain" description="DUF7356" evidence="4">
    <location>
        <begin position="59"/>
        <end position="155"/>
    </location>
</feature>
<feature type="transmembrane region" description="Helical" evidence="2">
    <location>
        <begin position="176"/>
        <end position="194"/>
    </location>
</feature>
<dbReference type="OrthoDB" id="785602at2759"/>
<dbReference type="AlphaFoldDB" id="A0A6J1BFH6"/>
<feature type="chain" id="PRO_5026692377" evidence="3">
    <location>
        <begin position="22"/>
        <end position="279"/>
    </location>
</feature>